<evidence type="ECO:0000259" key="2">
    <source>
        <dbReference type="SMART" id="SM00861"/>
    </source>
</evidence>
<dbReference type="SUPFAM" id="SSF52518">
    <property type="entry name" value="Thiamin diphosphate-binding fold (THDP-binding)"/>
    <property type="match status" value="1"/>
</dbReference>
<dbReference type="GO" id="GO:0000287">
    <property type="term" value="F:magnesium ion binding"/>
    <property type="evidence" value="ECO:0007669"/>
    <property type="project" value="UniProtKB-ARBA"/>
</dbReference>
<dbReference type="Proteomes" id="UP000198937">
    <property type="component" value="Unassembled WGS sequence"/>
</dbReference>
<dbReference type="EMBL" id="FMIA01000002">
    <property type="protein sequence ID" value="SCL65936.1"/>
    <property type="molecule type" value="Genomic_DNA"/>
</dbReference>
<dbReference type="Gene3D" id="3.40.50.920">
    <property type="match status" value="1"/>
</dbReference>
<evidence type="ECO:0000313" key="3">
    <source>
        <dbReference type="EMBL" id="SCL65936.1"/>
    </source>
</evidence>
<gene>
    <name evidence="3" type="ORF">GA0070617_5909</name>
</gene>
<feature type="region of interest" description="Disordered" evidence="1">
    <location>
        <begin position="1"/>
        <end position="26"/>
    </location>
</feature>
<reference evidence="3 4" key="1">
    <citation type="submission" date="2016-06" db="EMBL/GenBank/DDBJ databases">
        <authorList>
            <person name="Kjaerup R.B."/>
            <person name="Dalgaard T.S."/>
            <person name="Juul-Madsen H.R."/>
        </authorList>
    </citation>
    <scope>NUCLEOTIDE SEQUENCE [LARGE SCALE GENOMIC DNA]</scope>
    <source>
        <strain evidence="3 4">DSM 45577</strain>
    </source>
</reference>
<accession>A0A1C6VHW2</accession>
<evidence type="ECO:0000313" key="4">
    <source>
        <dbReference type="Proteomes" id="UP000198937"/>
    </source>
</evidence>
<dbReference type="PANTHER" id="PTHR43825">
    <property type="entry name" value="PYRUVATE DEHYDROGENASE E1 COMPONENT"/>
    <property type="match status" value="1"/>
</dbReference>
<dbReference type="InterPro" id="IPR009014">
    <property type="entry name" value="Transketo_C/PFOR_II"/>
</dbReference>
<proteinExistence type="predicted"/>
<dbReference type="SMART" id="SM00861">
    <property type="entry name" value="Transket_pyr"/>
    <property type="match status" value="1"/>
</dbReference>
<dbReference type="CDD" id="cd07033">
    <property type="entry name" value="TPP_PYR_DXS_TK_like"/>
    <property type="match status" value="1"/>
</dbReference>
<protein>
    <submittedName>
        <fullName evidence="3">Transketolase</fullName>
    </submittedName>
</protein>
<dbReference type="PANTHER" id="PTHR43825:SF1">
    <property type="entry name" value="TRANSKETOLASE-LIKE PYRIMIDINE-BINDING DOMAIN-CONTAINING PROTEIN"/>
    <property type="match status" value="1"/>
</dbReference>
<dbReference type="Gene3D" id="3.40.50.970">
    <property type="match status" value="1"/>
</dbReference>
<dbReference type="STRING" id="683228.GA0070617_5909"/>
<feature type="domain" description="Transketolase-like pyrimidine-binding" evidence="2">
    <location>
        <begin position="34"/>
        <end position="199"/>
    </location>
</feature>
<feature type="compositionally biased region" description="Low complexity" evidence="1">
    <location>
        <begin position="1"/>
        <end position="25"/>
    </location>
</feature>
<dbReference type="InterPro" id="IPR005475">
    <property type="entry name" value="Transketolase-like_Pyr-bd"/>
</dbReference>
<sequence>MSTTTAPSSTSAQHPTTAPSSTTPAGRDAMVEETIMRHAFVDTMTAILAEDPRTALVLADISASAFHVAADRHPDRVLNVGIREQLMLGVAGGLALTGLRPVVHSYAPFLVERAYEQIKLDLDHQAASAVLVGIGASYDRAAAGRTHLSPADVALIDTLDGWTVHVPGHRDEVPDLLRSTVAGDSSAYLRLSAESNDRPRGGDGTLQLVRDAGPGAALLVAVGPLLDTALAAVRELPVSVAWTHRPRPFDTAGLRALAGTEVILVEPYLAGTSSRVVGAALVDRPHRLLALGVGRAELRRYGSAEDHHRWHGLDAGGLRQSVTSFLTP</sequence>
<name>A0A1C6VHW2_9ACTN</name>
<dbReference type="AlphaFoldDB" id="A0A1C6VHW2"/>
<dbReference type="InterPro" id="IPR029061">
    <property type="entry name" value="THDP-binding"/>
</dbReference>
<dbReference type="Pfam" id="PF02779">
    <property type="entry name" value="Transket_pyr"/>
    <property type="match status" value="1"/>
</dbReference>
<dbReference type="SUPFAM" id="SSF52922">
    <property type="entry name" value="TK C-terminal domain-like"/>
    <property type="match status" value="1"/>
</dbReference>
<dbReference type="InterPro" id="IPR051157">
    <property type="entry name" value="PDH/Transketolase"/>
</dbReference>
<evidence type="ECO:0000256" key="1">
    <source>
        <dbReference type="SAM" id="MobiDB-lite"/>
    </source>
</evidence>
<organism evidence="3 4">
    <name type="scientific">Micromonospora yangpuensis</name>
    <dbReference type="NCBI Taxonomy" id="683228"/>
    <lineage>
        <taxon>Bacteria</taxon>
        <taxon>Bacillati</taxon>
        <taxon>Actinomycetota</taxon>
        <taxon>Actinomycetes</taxon>
        <taxon>Micromonosporales</taxon>
        <taxon>Micromonosporaceae</taxon>
        <taxon>Micromonospora</taxon>
    </lineage>
</organism>
<keyword evidence="4" id="KW-1185">Reference proteome</keyword>